<keyword evidence="1" id="KW-1133">Transmembrane helix</keyword>
<dbReference type="OrthoDB" id="1186626at2"/>
<keyword evidence="1" id="KW-0472">Membrane</keyword>
<dbReference type="STRING" id="1176587.A8C56_02770"/>
<feature type="transmembrane region" description="Helical" evidence="1">
    <location>
        <begin position="248"/>
        <end position="269"/>
    </location>
</feature>
<dbReference type="AlphaFoldDB" id="A0A1A9HXD2"/>
<keyword evidence="3" id="KW-1185">Reference proteome</keyword>
<evidence type="ECO:0000313" key="3">
    <source>
        <dbReference type="Proteomes" id="UP000077667"/>
    </source>
</evidence>
<sequence length="407" mass="45017">MFTAIKNNIITIKEAVGLDVHIQPDDRWLFSAVYVKITKGKLIKAADYPGVRTIKELKNRLPPNVPVAVCINGKGILMRETDTTVTNLVNLLFPGSNPGDFYSVPLTANETKQFNFICRKTLVEQVLQQLKNAGIEPVAVSIGVTLFLNILPFLAEEALEIPAPSYTITVKNKACASIIYRINSEEHTIPSLNIGGFSYTSPQVNLLATVLDLLLKPADWQGGAIVTPEITAARQNYKYYKLFSFTKWAVLSVTLFLLLVNFFVFSYYFNKNKAVVQQGNLVKETSQANALESARSDSSYAFFVNAGWNKNTRHGFFIDRIAALAPPTVQFTLLQTAPVQESLGTGDFLFSNNKIILSGISSDPTDLEIFSRAVKNIPGVVTVTLNNYLYKRDLAAAVFTIEITVKV</sequence>
<protein>
    <submittedName>
        <fullName evidence="2">Uncharacterized protein</fullName>
    </submittedName>
</protein>
<evidence type="ECO:0000313" key="2">
    <source>
        <dbReference type="EMBL" id="ANH80046.1"/>
    </source>
</evidence>
<reference evidence="2 3" key="1">
    <citation type="submission" date="2016-05" db="EMBL/GenBank/DDBJ databases">
        <title>Niabella ginsenosidivorans BS26 whole genome sequencing.</title>
        <authorList>
            <person name="Im W.T."/>
            <person name="Siddiqi M.Z."/>
        </authorList>
    </citation>
    <scope>NUCLEOTIDE SEQUENCE [LARGE SCALE GENOMIC DNA]</scope>
    <source>
        <strain evidence="2 3">BS26</strain>
    </source>
</reference>
<evidence type="ECO:0000256" key="1">
    <source>
        <dbReference type="SAM" id="Phobius"/>
    </source>
</evidence>
<gene>
    <name evidence="2" type="ORF">A8C56_02770</name>
</gene>
<dbReference type="EMBL" id="CP015772">
    <property type="protein sequence ID" value="ANH80046.1"/>
    <property type="molecule type" value="Genomic_DNA"/>
</dbReference>
<keyword evidence="1" id="KW-0812">Transmembrane</keyword>
<proteinExistence type="predicted"/>
<dbReference type="Proteomes" id="UP000077667">
    <property type="component" value="Chromosome"/>
</dbReference>
<organism evidence="2 3">
    <name type="scientific">Niabella ginsenosidivorans</name>
    <dbReference type="NCBI Taxonomy" id="1176587"/>
    <lineage>
        <taxon>Bacteria</taxon>
        <taxon>Pseudomonadati</taxon>
        <taxon>Bacteroidota</taxon>
        <taxon>Chitinophagia</taxon>
        <taxon>Chitinophagales</taxon>
        <taxon>Chitinophagaceae</taxon>
        <taxon>Niabella</taxon>
    </lineage>
</organism>
<dbReference type="RefSeq" id="WP_067751747.1">
    <property type="nucleotide sequence ID" value="NZ_CP015772.1"/>
</dbReference>
<name>A0A1A9HXD2_9BACT</name>
<accession>A0A1A9HXD2</accession>
<dbReference type="KEGG" id="nia:A8C56_02770"/>